<dbReference type="CDD" id="cd00009">
    <property type="entry name" value="AAA"/>
    <property type="match status" value="1"/>
</dbReference>
<dbReference type="STRING" id="54915.ADS79_18515"/>
<dbReference type="GO" id="GO:0005524">
    <property type="term" value="F:ATP binding"/>
    <property type="evidence" value="ECO:0007669"/>
    <property type="project" value="InterPro"/>
</dbReference>
<evidence type="ECO:0000313" key="4">
    <source>
        <dbReference type="Proteomes" id="UP000036834"/>
    </source>
</evidence>
<dbReference type="SMART" id="SM00382">
    <property type="entry name" value="AAA"/>
    <property type="match status" value="1"/>
</dbReference>
<dbReference type="SUPFAM" id="SSF52540">
    <property type="entry name" value="P-loop containing nucleoside triphosphate hydrolases"/>
    <property type="match status" value="1"/>
</dbReference>
<dbReference type="Gene3D" id="3.40.50.300">
    <property type="entry name" value="P-loop containing nucleotide triphosphate hydrolases"/>
    <property type="match status" value="1"/>
</dbReference>
<dbReference type="PANTHER" id="PTHR42759:SF1">
    <property type="entry name" value="MAGNESIUM-CHELATASE SUBUNIT CHLD"/>
    <property type="match status" value="1"/>
</dbReference>
<dbReference type="InterPro" id="IPR011704">
    <property type="entry name" value="ATPase_dyneun-rel_AAA"/>
</dbReference>
<reference evidence="2 5" key="3">
    <citation type="submission" date="2019-06" db="EMBL/GenBank/DDBJ databases">
        <title>Whole genome shotgun sequence of Brevibacillus reuszeri NBRC 15719.</title>
        <authorList>
            <person name="Hosoyama A."/>
            <person name="Uohara A."/>
            <person name="Ohji S."/>
            <person name="Ichikawa N."/>
        </authorList>
    </citation>
    <scope>NUCLEOTIDE SEQUENCE [LARGE SCALE GENOMIC DNA]</scope>
    <source>
        <strain evidence="2 5">NBRC 15719</strain>
    </source>
</reference>
<dbReference type="InterPro" id="IPR027417">
    <property type="entry name" value="P-loop_NTPase"/>
</dbReference>
<dbReference type="AlphaFoldDB" id="A0A0K9YQ61"/>
<feature type="domain" description="AAA+ ATPase" evidence="1">
    <location>
        <begin position="39"/>
        <end position="201"/>
    </location>
</feature>
<organism evidence="3 4">
    <name type="scientific">Brevibacillus reuszeri</name>
    <dbReference type="NCBI Taxonomy" id="54915"/>
    <lineage>
        <taxon>Bacteria</taxon>
        <taxon>Bacillati</taxon>
        <taxon>Bacillota</taxon>
        <taxon>Bacilli</taxon>
        <taxon>Bacillales</taxon>
        <taxon>Paenibacillaceae</taxon>
        <taxon>Brevibacillus</taxon>
    </lineage>
</organism>
<keyword evidence="5" id="KW-1185">Reference proteome</keyword>
<dbReference type="Proteomes" id="UP000319578">
    <property type="component" value="Unassembled WGS sequence"/>
</dbReference>
<comment type="caution">
    <text evidence="3">The sequence shown here is derived from an EMBL/GenBank/DDBJ whole genome shotgun (WGS) entry which is preliminary data.</text>
</comment>
<dbReference type="GO" id="GO:0016887">
    <property type="term" value="F:ATP hydrolysis activity"/>
    <property type="evidence" value="ECO:0007669"/>
    <property type="project" value="InterPro"/>
</dbReference>
<reference evidence="4" key="1">
    <citation type="submission" date="2015-07" db="EMBL/GenBank/DDBJ databases">
        <title>Genome sequencing project for genomic taxonomy and phylogenomics of Bacillus-like bacteria.</title>
        <authorList>
            <person name="Liu B."/>
            <person name="Wang J."/>
            <person name="Zhu Y."/>
            <person name="Liu G."/>
            <person name="Chen Q."/>
            <person name="Chen Z."/>
            <person name="Lan J."/>
            <person name="Che J."/>
            <person name="Ge C."/>
            <person name="Shi H."/>
            <person name="Pan Z."/>
            <person name="Liu X."/>
        </authorList>
    </citation>
    <scope>NUCLEOTIDE SEQUENCE [LARGE SCALE GENOMIC DNA]</scope>
    <source>
        <strain evidence="4">DSM 9887</strain>
    </source>
</reference>
<dbReference type="Pfam" id="PF07728">
    <property type="entry name" value="AAA_5"/>
    <property type="match status" value="1"/>
</dbReference>
<dbReference type="OrthoDB" id="9783370at2"/>
<accession>A0A0K9YQ61</accession>
<dbReference type="EMBL" id="LGIQ01000009">
    <property type="protein sequence ID" value="KNB70843.1"/>
    <property type="molecule type" value="Genomic_DNA"/>
</dbReference>
<dbReference type="EMBL" id="BJON01000002">
    <property type="protein sequence ID" value="GED66939.1"/>
    <property type="molecule type" value="Genomic_DNA"/>
</dbReference>
<evidence type="ECO:0000313" key="5">
    <source>
        <dbReference type="Proteomes" id="UP000319578"/>
    </source>
</evidence>
<name>A0A0K9YQ61_9BACL</name>
<protein>
    <submittedName>
        <fullName evidence="3">ATPase</fullName>
    </submittedName>
</protein>
<evidence type="ECO:0000313" key="2">
    <source>
        <dbReference type="EMBL" id="GED66939.1"/>
    </source>
</evidence>
<dbReference type="InterPro" id="IPR050764">
    <property type="entry name" value="CbbQ/NirQ/NorQ/GpvN"/>
</dbReference>
<evidence type="ECO:0000313" key="3">
    <source>
        <dbReference type="EMBL" id="KNB70843.1"/>
    </source>
</evidence>
<reference evidence="3" key="2">
    <citation type="submission" date="2015-07" db="EMBL/GenBank/DDBJ databases">
        <title>MeaNS - Measles Nucleotide Surveillance Program.</title>
        <authorList>
            <person name="Tran T."/>
            <person name="Druce J."/>
        </authorList>
    </citation>
    <scope>NUCLEOTIDE SEQUENCE</scope>
    <source>
        <strain evidence="3">DSM 9887</strain>
    </source>
</reference>
<proteinExistence type="predicted"/>
<dbReference type="PATRIC" id="fig|54915.3.peg.2796"/>
<dbReference type="InterPro" id="IPR003593">
    <property type="entry name" value="AAA+_ATPase"/>
</dbReference>
<dbReference type="PANTHER" id="PTHR42759">
    <property type="entry name" value="MOXR FAMILY PROTEIN"/>
    <property type="match status" value="1"/>
</dbReference>
<dbReference type="RefSeq" id="WP_049739870.1">
    <property type="nucleotide sequence ID" value="NZ_BJON01000002.1"/>
</dbReference>
<gene>
    <name evidence="3" type="ORF">ADS79_18515</name>
    <name evidence="2" type="ORF">BRE01_06410</name>
</gene>
<sequence>MTREEKQRITSSGIEAAFAQNGYVADRASATALQLMISLKKPLLVEGPAGVGKTEIAKVLAKVLQTRLIRLQCYEGLDVHSALYEWNYRKQLLHLKLSENDGRSLREKEADLYDQSFLLRRPLLEALLDPVSSPVLLIDEIDRADEAFEAYLLETLAEFQVTIPELGTVAAQHRPYIILTSNRTRELSDALRRRCLYQWISYPDLDKELQILHAKIPGMNTELAEQISRVMEQIRRMPLVKTPGMAETLDWALALVTLHQGILDRETMQETLGCVLKDKDDWELVIQRMNHGALLKDQSFTGDGQ</sequence>
<evidence type="ECO:0000259" key="1">
    <source>
        <dbReference type="SMART" id="SM00382"/>
    </source>
</evidence>
<dbReference type="Proteomes" id="UP000036834">
    <property type="component" value="Unassembled WGS sequence"/>
</dbReference>